<name>A0A919M8Y7_9ACTN</name>
<dbReference type="Proteomes" id="UP000619479">
    <property type="component" value="Unassembled WGS sequence"/>
</dbReference>
<dbReference type="EMBL" id="BOMH01000073">
    <property type="protein sequence ID" value="GID70312.1"/>
    <property type="molecule type" value="Genomic_DNA"/>
</dbReference>
<evidence type="ECO:0000313" key="1">
    <source>
        <dbReference type="EMBL" id="GID70312.1"/>
    </source>
</evidence>
<evidence type="ECO:0000313" key="2">
    <source>
        <dbReference type="Proteomes" id="UP000619479"/>
    </source>
</evidence>
<protein>
    <submittedName>
        <fullName evidence="1">Uncharacterized protein</fullName>
    </submittedName>
</protein>
<keyword evidence="2" id="KW-1185">Reference proteome</keyword>
<accession>A0A919M8Y7</accession>
<gene>
    <name evidence="1" type="ORF">Acy02nite_81930</name>
</gene>
<comment type="caution">
    <text evidence="1">The sequence shown here is derived from an EMBL/GenBank/DDBJ whole genome shotgun (WGS) entry which is preliminary data.</text>
</comment>
<reference evidence="1" key="1">
    <citation type="submission" date="2021-01" db="EMBL/GenBank/DDBJ databases">
        <title>Whole genome shotgun sequence of Actinoplanes cyaneus NBRC 14990.</title>
        <authorList>
            <person name="Komaki H."/>
            <person name="Tamura T."/>
        </authorList>
    </citation>
    <scope>NUCLEOTIDE SEQUENCE</scope>
    <source>
        <strain evidence="1">NBRC 14990</strain>
    </source>
</reference>
<dbReference type="AlphaFoldDB" id="A0A919M8Y7"/>
<proteinExistence type="predicted"/>
<sequence>MSEAGGAVVSHAERDGGVVVQPVILVPRMAWISGRAVPGRDNRSAAAFTAKAARLFLVAGSPAAPSAAFARK</sequence>
<organism evidence="1 2">
    <name type="scientific">Actinoplanes cyaneus</name>
    <dbReference type="NCBI Taxonomy" id="52696"/>
    <lineage>
        <taxon>Bacteria</taxon>
        <taxon>Bacillati</taxon>
        <taxon>Actinomycetota</taxon>
        <taxon>Actinomycetes</taxon>
        <taxon>Micromonosporales</taxon>
        <taxon>Micromonosporaceae</taxon>
        <taxon>Actinoplanes</taxon>
    </lineage>
</organism>